<evidence type="ECO:0008006" key="3">
    <source>
        <dbReference type="Google" id="ProtNLM"/>
    </source>
</evidence>
<keyword evidence="2" id="KW-1185">Reference proteome</keyword>
<dbReference type="EMBL" id="BPVZ01000154">
    <property type="protein sequence ID" value="GKV41950.1"/>
    <property type="molecule type" value="Genomic_DNA"/>
</dbReference>
<reference evidence="1 2" key="1">
    <citation type="journal article" date="2021" name="Commun. Biol.">
        <title>The genome of Shorea leprosula (Dipterocarpaceae) highlights the ecological relevance of drought in aseasonal tropical rainforests.</title>
        <authorList>
            <person name="Ng K.K.S."/>
            <person name="Kobayashi M.J."/>
            <person name="Fawcett J.A."/>
            <person name="Hatakeyama M."/>
            <person name="Paape T."/>
            <person name="Ng C.H."/>
            <person name="Ang C.C."/>
            <person name="Tnah L.H."/>
            <person name="Lee C.T."/>
            <person name="Nishiyama T."/>
            <person name="Sese J."/>
            <person name="O'Brien M.J."/>
            <person name="Copetti D."/>
            <person name="Mohd Noor M.I."/>
            <person name="Ong R.C."/>
            <person name="Putra M."/>
            <person name="Sireger I.Z."/>
            <person name="Indrioko S."/>
            <person name="Kosugi Y."/>
            <person name="Izuno A."/>
            <person name="Isagi Y."/>
            <person name="Lee S.L."/>
            <person name="Shimizu K.K."/>
        </authorList>
    </citation>
    <scope>NUCLEOTIDE SEQUENCE [LARGE SCALE GENOMIC DNA]</scope>
    <source>
        <strain evidence="1">214</strain>
    </source>
</reference>
<sequence>MTTKVLQGKLLTHEMAMKDYESEDESKKKKSIALKVTQNNESEEEDDDLDEDILTLTRKFKKFLKKSCFKQQGGFNKGKKDEIICYRCKKLGQIKHDCLLNGEKRFKGKEKRNKKALVTTWSDGSLDEESSDSEVAKLCVMAKEEDTQEVSSQSILNDEFNSLEDLQDAFDEVYKESK</sequence>
<comment type="caution">
    <text evidence="1">The sequence shown here is derived from an EMBL/GenBank/DDBJ whole genome shotgun (WGS) entry which is preliminary data.</text>
</comment>
<evidence type="ECO:0000313" key="1">
    <source>
        <dbReference type="EMBL" id="GKV41950.1"/>
    </source>
</evidence>
<accession>A0AAV5LWW3</accession>
<name>A0AAV5LWW3_9ROSI</name>
<evidence type="ECO:0000313" key="2">
    <source>
        <dbReference type="Proteomes" id="UP001054252"/>
    </source>
</evidence>
<dbReference type="AlphaFoldDB" id="A0AAV5LWW3"/>
<organism evidence="1 2">
    <name type="scientific">Rubroshorea leprosula</name>
    <dbReference type="NCBI Taxonomy" id="152421"/>
    <lineage>
        <taxon>Eukaryota</taxon>
        <taxon>Viridiplantae</taxon>
        <taxon>Streptophyta</taxon>
        <taxon>Embryophyta</taxon>
        <taxon>Tracheophyta</taxon>
        <taxon>Spermatophyta</taxon>
        <taxon>Magnoliopsida</taxon>
        <taxon>eudicotyledons</taxon>
        <taxon>Gunneridae</taxon>
        <taxon>Pentapetalae</taxon>
        <taxon>rosids</taxon>
        <taxon>malvids</taxon>
        <taxon>Malvales</taxon>
        <taxon>Dipterocarpaceae</taxon>
        <taxon>Rubroshorea</taxon>
    </lineage>
</organism>
<proteinExistence type="predicted"/>
<protein>
    <recommendedName>
        <fullName evidence="3">CCHC-type domain-containing protein</fullName>
    </recommendedName>
</protein>
<gene>
    <name evidence="1" type="ORF">SLEP1_g49417</name>
</gene>
<dbReference type="Proteomes" id="UP001054252">
    <property type="component" value="Unassembled WGS sequence"/>
</dbReference>